<evidence type="ECO:0000259" key="1">
    <source>
        <dbReference type="PROSITE" id="PS50835"/>
    </source>
</evidence>
<dbReference type="SUPFAM" id="SSF48726">
    <property type="entry name" value="Immunoglobulin"/>
    <property type="match status" value="1"/>
</dbReference>
<reference evidence="2" key="2">
    <citation type="submission" date="2025-08" db="UniProtKB">
        <authorList>
            <consortium name="Ensembl"/>
        </authorList>
    </citation>
    <scope>IDENTIFICATION</scope>
</reference>
<evidence type="ECO:0000313" key="2">
    <source>
        <dbReference type="Ensembl" id="ENSGAGP00000016480.1"/>
    </source>
</evidence>
<dbReference type="SMART" id="SM00409">
    <property type="entry name" value="IG"/>
    <property type="match status" value="1"/>
</dbReference>
<dbReference type="PANTHER" id="PTHR23267">
    <property type="entry name" value="IMMUNOGLOBULIN LIGHT CHAIN"/>
    <property type="match status" value="1"/>
</dbReference>
<dbReference type="Ensembl" id="ENSGAGT00000018809.1">
    <property type="protein sequence ID" value="ENSGAGP00000016480.1"/>
    <property type="gene ID" value="ENSGAGG00000012330.1"/>
</dbReference>
<dbReference type="Gene3D" id="2.60.40.10">
    <property type="entry name" value="Immunoglobulins"/>
    <property type="match status" value="1"/>
</dbReference>
<dbReference type="InterPro" id="IPR013106">
    <property type="entry name" value="Ig_V-set"/>
</dbReference>
<dbReference type="SMART" id="SM00406">
    <property type="entry name" value="IGv"/>
    <property type="match status" value="1"/>
</dbReference>
<dbReference type="GO" id="GO:0005886">
    <property type="term" value="C:plasma membrane"/>
    <property type="evidence" value="ECO:0007669"/>
    <property type="project" value="UniProtKB-ARBA"/>
</dbReference>
<dbReference type="PROSITE" id="PS50835">
    <property type="entry name" value="IG_LIKE"/>
    <property type="match status" value="1"/>
</dbReference>
<dbReference type="InterPro" id="IPR050150">
    <property type="entry name" value="IgV_Light_Chain"/>
</dbReference>
<sequence length="184" mass="20079">MSMPFLYIYLHFIYNPGSYGQVTMTQSPEPLSVSPGEKVTIRCTASSSISSSYVSWYQQKPGQAPKFLIYQASYCASGVPARFSGSGAGTDYTLSISSVEANDAADYYCFQWSSSPPTVIQTNTKTSLVWVFANADFCEDNHTVSVTDAPLHLQFRLCQQDQSAVCLGVTSSAIIIDIKSQPCK</sequence>
<dbReference type="STRING" id="38772.ENSGAGP00000016480"/>
<reference evidence="3" key="1">
    <citation type="journal article" date="2017" name="PLoS ONE">
        <title>The Agassiz's desert tortoise genome provides a resource for the conservation of a threatened species.</title>
        <authorList>
            <person name="Tollis M."/>
            <person name="DeNardo D.F."/>
            <person name="Cornelius J.A."/>
            <person name="Dolby G.A."/>
            <person name="Edwards T."/>
            <person name="Henen B.T."/>
            <person name="Karl A.E."/>
            <person name="Murphy R.W."/>
            <person name="Kusumi K."/>
        </authorList>
    </citation>
    <scope>NUCLEOTIDE SEQUENCE [LARGE SCALE GENOMIC DNA]</scope>
</reference>
<dbReference type="GO" id="GO:0019814">
    <property type="term" value="C:immunoglobulin complex"/>
    <property type="evidence" value="ECO:0007669"/>
    <property type="project" value="UniProtKB-KW"/>
</dbReference>
<dbReference type="InterPro" id="IPR003599">
    <property type="entry name" value="Ig_sub"/>
</dbReference>
<dbReference type="AlphaFoldDB" id="A0A452HNC5"/>
<proteinExistence type="predicted"/>
<dbReference type="InterPro" id="IPR036179">
    <property type="entry name" value="Ig-like_dom_sf"/>
</dbReference>
<dbReference type="GO" id="GO:0005576">
    <property type="term" value="C:extracellular region"/>
    <property type="evidence" value="ECO:0007669"/>
    <property type="project" value="UniProtKB-ARBA"/>
</dbReference>
<keyword evidence="3" id="KW-1185">Reference proteome</keyword>
<reference evidence="2" key="3">
    <citation type="submission" date="2025-09" db="UniProtKB">
        <authorList>
            <consortium name="Ensembl"/>
        </authorList>
    </citation>
    <scope>IDENTIFICATION</scope>
</reference>
<dbReference type="GO" id="GO:0002250">
    <property type="term" value="P:adaptive immune response"/>
    <property type="evidence" value="ECO:0007669"/>
    <property type="project" value="UniProtKB-KW"/>
</dbReference>
<dbReference type="InterPro" id="IPR007110">
    <property type="entry name" value="Ig-like_dom"/>
</dbReference>
<dbReference type="InterPro" id="IPR013783">
    <property type="entry name" value="Ig-like_fold"/>
</dbReference>
<evidence type="ECO:0000313" key="3">
    <source>
        <dbReference type="Proteomes" id="UP000291020"/>
    </source>
</evidence>
<dbReference type="Pfam" id="PF07686">
    <property type="entry name" value="V-set"/>
    <property type="match status" value="1"/>
</dbReference>
<protein>
    <recommendedName>
        <fullName evidence="1">Ig-like domain-containing protein</fullName>
    </recommendedName>
</protein>
<organism evidence="2 3">
    <name type="scientific">Gopherus agassizii</name>
    <name type="common">Agassiz's desert tortoise</name>
    <dbReference type="NCBI Taxonomy" id="38772"/>
    <lineage>
        <taxon>Eukaryota</taxon>
        <taxon>Metazoa</taxon>
        <taxon>Chordata</taxon>
        <taxon>Craniata</taxon>
        <taxon>Vertebrata</taxon>
        <taxon>Euteleostomi</taxon>
        <taxon>Archelosauria</taxon>
        <taxon>Testudinata</taxon>
        <taxon>Testudines</taxon>
        <taxon>Cryptodira</taxon>
        <taxon>Durocryptodira</taxon>
        <taxon>Testudinoidea</taxon>
        <taxon>Testudinidae</taxon>
        <taxon>Gopherus</taxon>
    </lineage>
</organism>
<feature type="domain" description="Ig-like" evidence="1">
    <location>
        <begin position="16"/>
        <end position="109"/>
    </location>
</feature>
<dbReference type="Proteomes" id="UP000291020">
    <property type="component" value="Unassembled WGS sequence"/>
</dbReference>
<accession>A0A452HNC5</accession>
<name>A0A452HNC5_9SAUR</name>